<dbReference type="Pfam" id="PF14508">
    <property type="entry name" value="GH97_N"/>
    <property type="match status" value="1"/>
</dbReference>
<dbReference type="PANTHER" id="PTHR35803">
    <property type="entry name" value="GLUCAN 1,4-ALPHA-GLUCOSIDASE SUSB-RELATED"/>
    <property type="match status" value="1"/>
</dbReference>
<dbReference type="InterPro" id="IPR014718">
    <property type="entry name" value="GH-type_carb-bd"/>
</dbReference>
<comment type="caution">
    <text evidence="6">The sequence shown here is derived from an EMBL/GenBank/DDBJ whole genome shotgun (WGS) entry which is preliminary data.</text>
</comment>
<evidence type="ECO:0000313" key="7">
    <source>
        <dbReference type="Proteomes" id="UP000564644"/>
    </source>
</evidence>
<evidence type="ECO:0000313" key="6">
    <source>
        <dbReference type="EMBL" id="MBB6729437.1"/>
    </source>
</evidence>
<dbReference type="PANTHER" id="PTHR35803:SF2">
    <property type="entry name" value="RETAINING ALPHA-GALACTOSIDASE"/>
    <property type="match status" value="1"/>
</dbReference>
<protein>
    <submittedName>
        <fullName evidence="6">Glycoside hydrolase family 97 catalytic domain-containing protein</fullName>
    </submittedName>
</protein>
<dbReference type="InterPro" id="IPR013780">
    <property type="entry name" value="Glyco_hydro_b"/>
</dbReference>
<dbReference type="Gene3D" id="3.20.20.70">
    <property type="entry name" value="Aldolase class I"/>
    <property type="match status" value="1"/>
</dbReference>
<feature type="domain" description="Glycosyl-hydrolase 97 catalytic" evidence="3">
    <location>
        <begin position="267"/>
        <end position="408"/>
    </location>
</feature>
<dbReference type="InterPro" id="IPR013785">
    <property type="entry name" value="Aldolase_TIM"/>
</dbReference>
<name>A0A7X0SGD5_9BACL</name>
<gene>
    <name evidence="6" type="ORF">H7C18_00820</name>
</gene>
<evidence type="ECO:0000259" key="4">
    <source>
        <dbReference type="Pfam" id="PF14508"/>
    </source>
</evidence>
<evidence type="ECO:0000259" key="5">
    <source>
        <dbReference type="Pfam" id="PF14509"/>
    </source>
</evidence>
<feature type="domain" description="Glycosyl-hydrolase 97 N-terminal" evidence="4">
    <location>
        <begin position="6"/>
        <end position="251"/>
    </location>
</feature>
<proteinExistence type="predicted"/>
<dbReference type="AlphaFoldDB" id="A0A7X0SGD5"/>
<keyword evidence="7" id="KW-1185">Reference proteome</keyword>
<dbReference type="Proteomes" id="UP000564644">
    <property type="component" value="Unassembled WGS sequence"/>
</dbReference>
<dbReference type="RefSeq" id="WP_185127104.1">
    <property type="nucleotide sequence ID" value="NZ_JACJVO010000001.1"/>
</dbReference>
<dbReference type="GO" id="GO:0016798">
    <property type="term" value="F:hydrolase activity, acting on glycosyl bonds"/>
    <property type="evidence" value="ECO:0007669"/>
    <property type="project" value="UniProtKB-KW"/>
</dbReference>
<evidence type="ECO:0000256" key="2">
    <source>
        <dbReference type="ARBA" id="ARBA00023295"/>
    </source>
</evidence>
<dbReference type="EMBL" id="JACJVO010000001">
    <property type="protein sequence ID" value="MBB6729437.1"/>
    <property type="molecule type" value="Genomic_DNA"/>
</dbReference>
<dbReference type="GO" id="GO:0030246">
    <property type="term" value="F:carbohydrate binding"/>
    <property type="evidence" value="ECO:0007669"/>
    <property type="project" value="InterPro"/>
</dbReference>
<dbReference type="Pfam" id="PF14509">
    <property type="entry name" value="GH97_C"/>
    <property type="match status" value="1"/>
</dbReference>
<dbReference type="Gene3D" id="2.70.98.10">
    <property type="match status" value="1"/>
</dbReference>
<reference evidence="6 7" key="1">
    <citation type="submission" date="2020-08" db="EMBL/GenBank/DDBJ databases">
        <title>Cohnella phylogeny.</title>
        <authorList>
            <person name="Dunlap C."/>
        </authorList>
    </citation>
    <scope>NUCLEOTIDE SEQUENCE [LARGE SCALE GENOMIC DNA]</scope>
    <source>
        <strain evidence="6 7">CBP 2801</strain>
    </source>
</reference>
<dbReference type="Gene3D" id="2.60.40.1180">
    <property type="entry name" value="Golgi alpha-mannosidase II"/>
    <property type="match status" value="1"/>
</dbReference>
<sequence length="597" mass="67571">MSRWQLSSPDGRIRLSVGLNEAGSLCYEAEKDGVTLLAPFTLGLETDRQSFSEQLNVRHAETGQIRESYTMPHGSRKTHDYLANELILHAERNGEPIQLHLRASDDGIAYRFEVPASGRTSVVSERSGFTLAPEVFMNVWAQKLMKCYERTYDLHMPEHMVEDPFAFPMLLQCGGHGWMLLTEAAVYGTYCASHLRRSDTDIRTFVTCFPPDQSAPVQADSPLQTPWRVAILANDLDRIVNSSLVLHLNPPSELEDTSWIRPGRAAWSWYSDGASCGNMDIQKAYVDFAAEFGWEYSLVDGGWDRGELDVPELVRYGRDKGVGIWLWSHYRDLKEPAQCEKTLALWANWGIVGVKVDFFDSDSQDVLRAYDTIAGIAADHRLMVNYHGSTKPSGEQRRWPHVMTREGIYGAEYWRNISEGPNAVHNCTVPFIRNAVGSMDYTPVTFSRQTRTSHCHQLALSVVFESAVQHFADSMEAYRTSVAHSFLRQVPAAWDESRLLEGFPGRFVTMARRDGEDWFVGAICAAAGRTATIDLDFLTPGSVYEAEIYEEEFDEGEEYRFRRATDMTVRTQRVTSFEVLRLPMKVYGGCAIRLTLQ</sequence>
<dbReference type="SUPFAM" id="SSF51445">
    <property type="entry name" value="(Trans)glycosidases"/>
    <property type="match status" value="1"/>
</dbReference>
<dbReference type="InterPro" id="IPR052720">
    <property type="entry name" value="Glycosyl_hydrolase_97"/>
</dbReference>
<dbReference type="InterPro" id="IPR019563">
    <property type="entry name" value="GH97_catalytic"/>
</dbReference>
<dbReference type="InterPro" id="IPR017853">
    <property type="entry name" value="GH"/>
</dbReference>
<accession>A0A7X0SGD5</accession>
<feature type="domain" description="Glycosyl-hydrolase 97 C-terminal oligomerisation" evidence="5">
    <location>
        <begin position="493"/>
        <end position="595"/>
    </location>
</feature>
<organism evidence="6 7">
    <name type="scientific">Cohnella zeiphila</name>
    <dbReference type="NCBI Taxonomy" id="2761120"/>
    <lineage>
        <taxon>Bacteria</taxon>
        <taxon>Bacillati</taxon>
        <taxon>Bacillota</taxon>
        <taxon>Bacilli</taxon>
        <taxon>Bacillales</taxon>
        <taxon>Paenibacillaceae</taxon>
        <taxon>Cohnella</taxon>
    </lineage>
</organism>
<dbReference type="Pfam" id="PF10566">
    <property type="entry name" value="Glyco_hydro_97"/>
    <property type="match status" value="1"/>
</dbReference>
<evidence type="ECO:0000259" key="3">
    <source>
        <dbReference type="Pfam" id="PF10566"/>
    </source>
</evidence>
<keyword evidence="2" id="KW-0326">Glycosidase</keyword>
<keyword evidence="1 6" id="KW-0378">Hydrolase</keyword>
<dbReference type="InterPro" id="IPR029486">
    <property type="entry name" value="GH97_N"/>
</dbReference>
<dbReference type="InterPro" id="IPR029483">
    <property type="entry name" value="GH97_C"/>
</dbReference>
<evidence type="ECO:0000256" key="1">
    <source>
        <dbReference type="ARBA" id="ARBA00022801"/>
    </source>
</evidence>